<dbReference type="GO" id="GO:0008658">
    <property type="term" value="F:penicillin binding"/>
    <property type="evidence" value="ECO:0007669"/>
    <property type="project" value="InterPro"/>
</dbReference>
<evidence type="ECO:0000256" key="4">
    <source>
        <dbReference type="ARBA" id="ARBA00022679"/>
    </source>
</evidence>
<evidence type="ECO:0000256" key="2">
    <source>
        <dbReference type="ARBA" id="ARBA00022670"/>
    </source>
</evidence>
<dbReference type="PANTHER" id="PTHR32282">
    <property type="entry name" value="BINDING PROTEIN TRANSPEPTIDASE, PUTATIVE-RELATED"/>
    <property type="match status" value="1"/>
</dbReference>
<evidence type="ECO:0000256" key="3">
    <source>
        <dbReference type="ARBA" id="ARBA00022676"/>
    </source>
</evidence>
<dbReference type="GO" id="GO:0008955">
    <property type="term" value="F:peptidoglycan glycosyltransferase activity"/>
    <property type="evidence" value="ECO:0007669"/>
    <property type="project" value="UniProtKB-EC"/>
</dbReference>
<feature type="compositionally biased region" description="Basic and acidic residues" evidence="9">
    <location>
        <begin position="673"/>
        <end position="682"/>
    </location>
</feature>
<dbReference type="PANTHER" id="PTHR32282:SF33">
    <property type="entry name" value="PEPTIDOGLYCAN GLYCOSYLTRANSFERASE"/>
    <property type="match status" value="1"/>
</dbReference>
<dbReference type="InterPro" id="IPR001264">
    <property type="entry name" value="Glyco_trans_51"/>
</dbReference>
<evidence type="ECO:0008006" key="14">
    <source>
        <dbReference type="Google" id="ProtNLM"/>
    </source>
</evidence>
<name>A0AAU7AV28_9ACTN</name>
<keyword evidence="5" id="KW-0378">Hydrolase</keyword>
<evidence type="ECO:0000259" key="12">
    <source>
        <dbReference type="Pfam" id="PF00912"/>
    </source>
</evidence>
<feature type="compositionally biased region" description="Pro residues" evidence="9">
    <location>
        <begin position="762"/>
        <end position="787"/>
    </location>
</feature>
<evidence type="ECO:0000256" key="10">
    <source>
        <dbReference type="SAM" id="Phobius"/>
    </source>
</evidence>
<protein>
    <recommendedName>
        <fullName evidence="14">Penicillin-insensitive transglycosylase</fullName>
    </recommendedName>
</protein>
<evidence type="ECO:0000256" key="6">
    <source>
        <dbReference type="ARBA" id="ARBA00023268"/>
    </source>
</evidence>
<dbReference type="AlphaFoldDB" id="A0AAU7AV28"/>
<keyword evidence="1" id="KW-0121">Carboxypeptidase</keyword>
<dbReference type="InterPro" id="IPR036950">
    <property type="entry name" value="PBP_transglycosylase"/>
</dbReference>
<evidence type="ECO:0000259" key="11">
    <source>
        <dbReference type="Pfam" id="PF00905"/>
    </source>
</evidence>
<keyword evidence="4" id="KW-0808">Transferase</keyword>
<evidence type="ECO:0000256" key="9">
    <source>
        <dbReference type="SAM" id="MobiDB-lite"/>
    </source>
</evidence>
<feature type="compositionally biased region" description="Gly residues" evidence="9">
    <location>
        <begin position="791"/>
        <end position="804"/>
    </location>
</feature>
<keyword evidence="3" id="KW-0328">Glycosyltransferase</keyword>
<gene>
    <name evidence="13" type="ORF">DSM112329_02392</name>
</gene>
<dbReference type="GO" id="GO:0009002">
    <property type="term" value="F:serine-type D-Ala-D-Ala carboxypeptidase activity"/>
    <property type="evidence" value="ECO:0007669"/>
    <property type="project" value="UniProtKB-EC"/>
</dbReference>
<dbReference type="EMBL" id="CP114014">
    <property type="protein sequence ID" value="XAY05538.1"/>
    <property type="molecule type" value="Genomic_DNA"/>
</dbReference>
<keyword evidence="10" id="KW-0472">Membrane</keyword>
<dbReference type="InterPro" id="IPR023346">
    <property type="entry name" value="Lysozyme-like_dom_sf"/>
</dbReference>
<evidence type="ECO:0000256" key="1">
    <source>
        <dbReference type="ARBA" id="ARBA00022645"/>
    </source>
</evidence>
<accession>A0AAU7AV28</accession>
<keyword evidence="10" id="KW-0812">Transmembrane</keyword>
<dbReference type="Pfam" id="PF00912">
    <property type="entry name" value="Transgly"/>
    <property type="match status" value="1"/>
</dbReference>
<feature type="compositionally biased region" description="Low complexity" evidence="9">
    <location>
        <begin position="744"/>
        <end position="756"/>
    </location>
</feature>
<evidence type="ECO:0000256" key="8">
    <source>
        <dbReference type="ARBA" id="ARBA00049902"/>
    </source>
</evidence>
<dbReference type="GO" id="GO:0030288">
    <property type="term" value="C:outer membrane-bounded periplasmic space"/>
    <property type="evidence" value="ECO:0007669"/>
    <property type="project" value="TreeGrafter"/>
</dbReference>
<dbReference type="KEGG" id="parq:DSM112329_02392"/>
<sequence>MSDADRILRPVTDERPAVRVKPRLKWLRLLALLIPLGCLAVVSTVFGMMMAVASDLPALENEDQYQQNNGKGGQNSVLLDVQGNTIGRLASDQHRIFVQYNDISSYMRSAIVAVEDERFFTNSGVDLRAIARAFTQDVIKGGAVQGGSTITQQFVKNALQAQDKRTVFQKLRESALAYHLTRKWTKQKILTEYLNSIYFGTGAYGIEAAAQTYFGNTGDHAPTGESPGCGTIKRPCAKELLPHEAALIAAIVASPSAFDPVAHPVAAKARRDIVLQKMRDQKAITPLQYSEALAQDLPLPQNVEPPQVDSRAPYFTTWVRQQLVDRYGAQKAFEGGLTVRTTLDLKLQKFAQNAVKAWMGEDGEGPTASLVAIDNETGEVRAMVSGTQDFRERPFNLATQGQRQPGSTVKPFILAEALKQGIAPSSVWESKKRVFCVVKSKKTGKCKEQFPVNNDGNVYVGQRTLANALTFSDNSVFATVGQQVGTKKVARLVKRMGIRTSVSSNLAMTLGAFRQGVTPLDMAHAYETFASGGLRVTGSLGAPNAGPVGIRRIKFASGREVENEIETERIIPKAVAQTTSQVMSTVVSQGTAKRAQIGQFAAGKTGTTSDYGDAWFVGFSDRLTVAVWVGFPDKVESMDNLFEGGPVEGGTFPALIWHDFMAPAQDYLATQAEKARAARGDTDQEDDEDEDARTKTTPDGQPVDGPKDTTAIDGEVPTDGAPTGEEPADGTAPAPGEDTGETGTGTPDEQQQQPQENVRPVTPNPTPNPTPTPPATPVTPPADPASPAPGGDAGSTGGAGPPAG</sequence>
<dbReference type="GO" id="GO:0006508">
    <property type="term" value="P:proteolysis"/>
    <property type="evidence" value="ECO:0007669"/>
    <property type="project" value="UniProtKB-KW"/>
</dbReference>
<dbReference type="GO" id="GO:0009252">
    <property type="term" value="P:peptidoglycan biosynthetic process"/>
    <property type="evidence" value="ECO:0007669"/>
    <property type="project" value="TreeGrafter"/>
</dbReference>
<dbReference type="InterPro" id="IPR050396">
    <property type="entry name" value="Glycosyltr_51/Transpeptidase"/>
</dbReference>
<evidence type="ECO:0000313" key="13">
    <source>
        <dbReference type="EMBL" id="XAY05538.1"/>
    </source>
</evidence>
<feature type="domain" description="Penicillin-binding protein transpeptidase" evidence="11">
    <location>
        <begin position="369"/>
        <end position="626"/>
    </location>
</feature>
<dbReference type="Gene3D" id="3.40.710.10">
    <property type="entry name" value="DD-peptidase/beta-lactamase superfamily"/>
    <property type="match status" value="1"/>
</dbReference>
<feature type="domain" description="Glycosyl transferase family 51" evidence="12">
    <location>
        <begin position="83"/>
        <end position="278"/>
    </location>
</feature>
<proteinExistence type="predicted"/>
<comment type="catalytic activity">
    <reaction evidence="8">
        <text>[GlcNAc-(1-&gt;4)-Mur2Ac(oyl-L-Ala-gamma-D-Glu-L-Lys-D-Ala-D-Ala)](n)-di-trans,octa-cis-undecaprenyl diphosphate + beta-D-GlcNAc-(1-&gt;4)-Mur2Ac(oyl-L-Ala-gamma-D-Glu-L-Lys-D-Ala-D-Ala)-di-trans,octa-cis-undecaprenyl diphosphate = [GlcNAc-(1-&gt;4)-Mur2Ac(oyl-L-Ala-gamma-D-Glu-L-Lys-D-Ala-D-Ala)](n+1)-di-trans,octa-cis-undecaprenyl diphosphate + di-trans,octa-cis-undecaprenyl diphosphate + H(+)</text>
        <dbReference type="Rhea" id="RHEA:23708"/>
        <dbReference type="Rhea" id="RHEA-COMP:9602"/>
        <dbReference type="Rhea" id="RHEA-COMP:9603"/>
        <dbReference type="ChEBI" id="CHEBI:15378"/>
        <dbReference type="ChEBI" id="CHEBI:58405"/>
        <dbReference type="ChEBI" id="CHEBI:60033"/>
        <dbReference type="ChEBI" id="CHEBI:78435"/>
        <dbReference type="EC" id="2.4.99.28"/>
    </reaction>
</comment>
<dbReference type="InterPro" id="IPR001460">
    <property type="entry name" value="PCN-bd_Tpept"/>
</dbReference>
<reference evidence="13" key="1">
    <citation type="submission" date="2022-12" db="EMBL/GenBank/DDBJ databases">
        <title>Paraconexibacter alkalitolerans sp. nov. and Baekduia alba sp. nov., isolated from soil and emended description of the genera Paraconexibacter (Chun et al., 2020) and Baekduia (An et al., 2020).</title>
        <authorList>
            <person name="Vieira S."/>
            <person name="Huber K.J."/>
            <person name="Geppert A."/>
            <person name="Wolf J."/>
            <person name="Neumann-Schaal M."/>
            <person name="Muesken M."/>
            <person name="Overmann J."/>
        </authorList>
    </citation>
    <scope>NUCLEOTIDE SEQUENCE</scope>
    <source>
        <strain evidence="13">AEG42_29</strain>
    </source>
</reference>
<organism evidence="13">
    <name type="scientific">Paraconexibacter sp. AEG42_29</name>
    <dbReference type="NCBI Taxonomy" id="2997339"/>
    <lineage>
        <taxon>Bacteria</taxon>
        <taxon>Bacillati</taxon>
        <taxon>Actinomycetota</taxon>
        <taxon>Thermoleophilia</taxon>
        <taxon>Solirubrobacterales</taxon>
        <taxon>Paraconexibacteraceae</taxon>
        <taxon>Paraconexibacter</taxon>
    </lineage>
</organism>
<dbReference type="SUPFAM" id="SSF53955">
    <property type="entry name" value="Lysozyme-like"/>
    <property type="match status" value="1"/>
</dbReference>
<keyword evidence="6" id="KW-0511">Multifunctional enzyme</keyword>
<feature type="region of interest" description="Disordered" evidence="9">
    <location>
        <begin position="671"/>
        <end position="804"/>
    </location>
</feature>
<keyword evidence="2" id="KW-0645">Protease</keyword>
<comment type="catalytic activity">
    <reaction evidence="7">
        <text>Preferential cleavage: (Ac)2-L-Lys-D-Ala-|-D-Ala. Also transpeptidation of peptidyl-alanyl moieties that are N-acyl substituents of D-alanine.</text>
        <dbReference type="EC" id="3.4.16.4"/>
    </reaction>
</comment>
<dbReference type="Gene3D" id="1.10.3810.10">
    <property type="entry name" value="Biosynthetic peptidoglycan transglycosylase-like"/>
    <property type="match status" value="1"/>
</dbReference>
<dbReference type="Pfam" id="PF00905">
    <property type="entry name" value="Transpeptidase"/>
    <property type="match status" value="1"/>
</dbReference>
<evidence type="ECO:0000256" key="7">
    <source>
        <dbReference type="ARBA" id="ARBA00034000"/>
    </source>
</evidence>
<evidence type="ECO:0000256" key="5">
    <source>
        <dbReference type="ARBA" id="ARBA00022801"/>
    </source>
</evidence>
<dbReference type="SUPFAM" id="SSF56601">
    <property type="entry name" value="beta-lactamase/transpeptidase-like"/>
    <property type="match status" value="1"/>
</dbReference>
<dbReference type="InterPro" id="IPR012338">
    <property type="entry name" value="Beta-lactam/transpept-like"/>
</dbReference>
<keyword evidence="10" id="KW-1133">Transmembrane helix</keyword>
<feature type="transmembrane region" description="Helical" evidence="10">
    <location>
        <begin position="29"/>
        <end position="53"/>
    </location>
</feature>